<dbReference type="InterPro" id="IPR036259">
    <property type="entry name" value="MFS_trans_sf"/>
</dbReference>
<dbReference type="RefSeq" id="WP_131281265.1">
    <property type="nucleotide sequence ID" value="NZ_JBHSLR010000006.1"/>
</dbReference>
<feature type="transmembrane region" description="Helical" evidence="5">
    <location>
        <begin position="398"/>
        <end position="417"/>
    </location>
</feature>
<feature type="transmembrane region" description="Helical" evidence="5">
    <location>
        <begin position="151"/>
        <end position="173"/>
    </location>
</feature>
<feature type="transmembrane region" description="Helical" evidence="5">
    <location>
        <begin position="117"/>
        <end position="139"/>
    </location>
</feature>
<dbReference type="Pfam" id="PF07690">
    <property type="entry name" value="MFS_1"/>
    <property type="match status" value="1"/>
</dbReference>
<feature type="transmembrane region" description="Helical" evidence="5">
    <location>
        <begin position="21"/>
        <end position="39"/>
    </location>
</feature>
<feature type="transmembrane region" description="Helical" evidence="5">
    <location>
        <begin position="309"/>
        <end position="327"/>
    </location>
</feature>
<comment type="subcellular location">
    <subcellularLocation>
        <location evidence="1">Cell membrane</location>
        <topology evidence="1">Multi-pass membrane protein</topology>
    </subcellularLocation>
</comment>
<keyword evidence="3 5" id="KW-1133">Transmembrane helix</keyword>
<evidence type="ECO:0000259" key="6">
    <source>
        <dbReference type="PROSITE" id="PS50850"/>
    </source>
</evidence>
<evidence type="ECO:0000256" key="1">
    <source>
        <dbReference type="ARBA" id="ARBA00004651"/>
    </source>
</evidence>
<feature type="transmembrane region" description="Helical" evidence="5">
    <location>
        <begin position="94"/>
        <end position="111"/>
    </location>
</feature>
<dbReference type="AlphaFoldDB" id="A0A4Q9V1C7"/>
<feature type="transmembrane region" description="Helical" evidence="5">
    <location>
        <begin position="372"/>
        <end position="392"/>
    </location>
</feature>
<dbReference type="EMBL" id="SJDT01000004">
    <property type="protein sequence ID" value="TBW21471.1"/>
    <property type="molecule type" value="Genomic_DNA"/>
</dbReference>
<evidence type="ECO:0000256" key="3">
    <source>
        <dbReference type="ARBA" id="ARBA00022989"/>
    </source>
</evidence>
<dbReference type="PROSITE" id="PS50850">
    <property type="entry name" value="MFS"/>
    <property type="match status" value="1"/>
</dbReference>
<accession>A0A4Q9V1C7</accession>
<feature type="transmembrane region" description="Helical" evidence="5">
    <location>
        <begin position="333"/>
        <end position="351"/>
    </location>
</feature>
<dbReference type="PANTHER" id="PTHR23528">
    <property type="match status" value="1"/>
</dbReference>
<evidence type="ECO:0000313" key="8">
    <source>
        <dbReference type="Proteomes" id="UP000293036"/>
    </source>
</evidence>
<dbReference type="PANTHER" id="PTHR23528:SF1">
    <property type="entry name" value="MAJOR FACILITATOR SUPERFAMILY (MFS) PROFILE DOMAIN-CONTAINING PROTEIN"/>
    <property type="match status" value="1"/>
</dbReference>
<sequence>MTEMIYDDAIDTNRRPDVKKSWVSAYGLLYFATCVSWAAPSQLLLGMQMQQLDASNKEAMLGVLMTIGGTVQVITSIFAGSLSDRTRTRWGKRLPWILVGGFGACAMLFFISFTPSYWVMVTAWAAFQFFTVLSTNNILTLTPDTVPQRQYGMVSGVLGATFTFGLVGGTIVAEAFPLQTAYIVVVGLFVAILLTYTLTGTWKHSRDIHAAETKERARTEADNLANNIAAITHSLHDYVDYLWVFAARFVVHLGNYVALFFLYYYLQDQIKLEDPEGGVLILTVVYAAVTILSAIVGGKWSDKVQKRKIFVVASALLAGGAAIMMAFVHTWPMVITAGIILGIGWGTFTSVDQALINEVLPYAQTRARDMSIMTLTVGITNMLAGISATFALKVFGGYPGLYICTGIITVIGALLVLPVKRSR</sequence>
<dbReference type="Gene3D" id="1.20.1250.20">
    <property type="entry name" value="MFS general substrate transporter like domains"/>
    <property type="match status" value="2"/>
</dbReference>
<keyword evidence="2 5" id="KW-0812">Transmembrane</keyword>
<dbReference type="GO" id="GO:0022857">
    <property type="term" value="F:transmembrane transporter activity"/>
    <property type="evidence" value="ECO:0007669"/>
    <property type="project" value="InterPro"/>
</dbReference>
<evidence type="ECO:0000313" key="7">
    <source>
        <dbReference type="EMBL" id="TBW21471.1"/>
    </source>
</evidence>
<evidence type="ECO:0000256" key="5">
    <source>
        <dbReference type="SAM" id="Phobius"/>
    </source>
</evidence>
<proteinExistence type="predicted"/>
<dbReference type="GO" id="GO:0005886">
    <property type="term" value="C:plasma membrane"/>
    <property type="evidence" value="ECO:0007669"/>
    <property type="project" value="UniProtKB-SubCell"/>
</dbReference>
<evidence type="ECO:0000256" key="2">
    <source>
        <dbReference type="ARBA" id="ARBA00022692"/>
    </source>
</evidence>
<feature type="transmembrane region" description="Helical" evidence="5">
    <location>
        <begin position="278"/>
        <end position="297"/>
    </location>
</feature>
<dbReference type="OrthoDB" id="7584869at2"/>
<keyword evidence="4 5" id="KW-0472">Membrane</keyword>
<dbReference type="InterPro" id="IPR020846">
    <property type="entry name" value="MFS_dom"/>
</dbReference>
<dbReference type="Proteomes" id="UP000293036">
    <property type="component" value="Unassembled WGS sequence"/>
</dbReference>
<feature type="transmembrane region" description="Helical" evidence="5">
    <location>
        <begin position="179"/>
        <end position="198"/>
    </location>
</feature>
<gene>
    <name evidence="7" type="ORF">EZJ44_05875</name>
</gene>
<dbReference type="SUPFAM" id="SSF103473">
    <property type="entry name" value="MFS general substrate transporter"/>
    <property type="match status" value="1"/>
</dbReference>
<comment type="caution">
    <text evidence="7">The sequence shown here is derived from an EMBL/GenBank/DDBJ whole genome shotgun (WGS) entry which is preliminary data.</text>
</comment>
<keyword evidence="8" id="KW-1185">Reference proteome</keyword>
<feature type="transmembrane region" description="Helical" evidence="5">
    <location>
        <begin position="241"/>
        <end position="266"/>
    </location>
</feature>
<feature type="transmembrane region" description="Helical" evidence="5">
    <location>
        <begin position="59"/>
        <end position="82"/>
    </location>
</feature>
<reference evidence="7 8" key="1">
    <citation type="submission" date="2019-02" db="EMBL/GenBank/DDBJ databases">
        <title>Arcanobacterium bovis sp. nov., isolated from the milk of a cow with mastitis.</title>
        <authorList>
            <person name="Sammra O."/>
            <person name="Foster G."/>
            <person name="Hassan A."/>
            <person name="Alssahen M."/>
            <person name="Laemmler C."/>
            <person name="Borowiak M."/>
            <person name="Malorny B."/>
            <person name="Abdulmawjood A."/>
        </authorList>
    </citation>
    <scope>NUCLEOTIDE SEQUENCE [LARGE SCALE GENOMIC DNA]</scope>
    <source>
        <strain evidence="7 8">C605018/01/1</strain>
    </source>
</reference>
<protein>
    <submittedName>
        <fullName evidence="7">MFS transporter</fullName>
    </submittedName>
</protein>
<dbReference type="InterPro" id="IPR011701">
    <property type="entry name" value="MFS"/>
</dbReference>
<evidence type="ECO:0000256" key="4">
    <source>
        <dbReference type="ARBA" id="ARBA00023136"/>
    </source>
</evidence>
<name>A0A4Q9V1C7_9ACTO</name>
<feature type="domain" description="Major facilitator superfamily (MFS) profile" evidence="6">
    <location>
        <begin position="240"/>
        <end position="423"/>
    </location>
</feature>
<organism evidence="7 8">
    <name type="scientific">Arcanobacterium bovis</name>
    <dbReference type="NCBI Taxonomy" id="2529275"/>
    <lineage>
        <taxon>Bacteria</taxon>
        <taxon>Bacillati</taxon>
        <taxon>Actinomycetota</taxon>
        <taxon>Actinomycetes</taxon>
        <taxon>Actinomycetales</taxon>
        <taxon>Actinomycetaceae</taxon>
        <taxon>Arcanobacterium</taxon>
    </lineage>
</organism>